<keyword evidence="5" id="KW-1185">Reference proteome</keyword>
<dbReference type="GO" id="GO:0004016">
    <property type="term" value="F:adenylate cyclase activity"/>
    <property type="evidence" value="ECO:0007669"/>
    <property type="project" value="TreeGrafter"/>
</dbReference>
<reference evidence="4 5" key="1">
    <citation type="submission" date="2016-12" db="EMBL/GenBank/DDBJ databases">
        <title>The draft genome sequence of Actinophytocola sp. 11-183.</title>
        <authorList>
            <person name="Wang W."/>
            <person name="Yuan L."/>
        </authorList>
    </citation>
    <scope>NUCLEOTIDE SEQUENCE [LARGE SCALE GENOMIC DNA]</scope>
    <source>
        <strain evidence="4 5">11-183</strain>
    </source>
</reference>
<dbReference type="Proteomes" id="UP000185596">
    <property type="component" value="Unassembled WGS sequence"/>
</dbReference>
<dbReference type="Gene3D" id="3.40.50.300">
    <property type="entry name" value="P-loop containing nucleotide triphosphate hydrolases"/>
    <property type="match status" value="1"/>
</dbReference>
<dbReference type="PROSITE" id="PS00622">
    <property type="entry name" value="HTH_LUXR_1"/>
    <property type="match status" value="1"/>
</dbReference>
<dbReference type="GO" id="GO:0003677">
    <property type="term" value="F:DNA binding"/>
    <property type="evidence" value="ECO:0007669"/>
    <property type="project" value="InterPro"/>
</dbReference>
<dbReference type="InterPro" id="IPR016032">
    <property type="entry name" value="Sig_transdc_resp-reg_C-effctor"/>
</dbReference>
<dbReference type="RefSeq" id="WP_075125656.1">
    <property type="nucleotide sequence ID" value="NZ_MSIE01000017.1"/>
</dbReference>
<dbReference type="PANTHER" id="PTHR16305:SF35">
    <property type="entry name" value="TRANSCRIPTIONAL ACTIVATOR DOMAIN"/>
    <property type="match status" value="1"/>
</dbReference>
<feature type="domain" description="HTH luxR-type" evidence="3">
    <location>
        <begin position="843"/>
        <end position="905"/>
    </location>
</feature>
<evidence type="ECO:0000313" key="4">
    <source>
        <dbReference type="EMBL" id="OLF17432.1"/>
    </source>
</evidence>
<dbReference type="STRING" id="1912961.BU204_11690"/>
<comment type="caution">
    <text evidence="4">The sequence shown here is derived from an EMBL/GenBank/DDBJ whole genome shotgun (WGS) entry which is preliminary data.</text>
</comment>
<dbReference type="InterPro" id="IPR000792">
    <property type="entry name" value="Tscrpt_reg_LuxR_C"/>
</dbReference>
<dbReference type="GO" id="GO:0005524">
    <property type="term" value="F:ATP binding"/>
    <property type="evidence" value="ECO:0007669"/>
    <property type="project" value="UniProtKB-KW"/>
</dbReference>
<evidence type="ECO:0000259" key="3">
    <source>
        <dbReference type="PROSITE" id="PS50043"/>
    </source>
</evidence>
<dbReference type="Pfam" id="PF13191">
    <property type="entry name" value="AAA_16"/>
    <property type="match status" value="1"/>
</dbReference>
<sequence length="905" mass="95547">MRGRSVPVVIVGRSAEQARINRLVADAKDGRSRSLVLRGEAGIGKTALLDYAESVAGGMRVLRVVGIESEADVAYAALQLMFMSELDRLDALPDAQAEALMAAFGASSAPVERGLPGAATLSLLSEIAGDRPLLCILDDAQWCDQSSIDALLFAIRRLSADPVATIFAARDGERPFPAPGLESITLPRLGAADAARLAGAVETLPSDVTDRIVAESGGNPLAIVELAAHATEVPAVPAPVTPLPAAGRLEEHFRRQVRALGEPTRTVLLVAAADHGSALPTLIAAAAELGGEAADFEPAERSRLVHVTADGAVFRHPLIRAAVYQDASFARRGAAHRALARVLTDPRDADRRAWHVAAAAVGPDDAAADGLEQVAARATGRSASAAAAQALDRAAQLTSAAAVRGRRLVAAARAAYDAGQADRAVELAVAGAELSVEPGEVAEAGWICAQVAYERTSPAEASRIALEAADPVLVTEPDLAVSILTEAAWCARDAADTALLRACAERLRAIPDGPTRLIDGLVGFVELLCGDAAEAVEPMRRAFIAARDNAGKATLERLNAAFMGLLIGEDDSAVAMLDAHVAELRSQGALGWLPYAQEPLVLAQMVTGRLRDADGNVAEAIALAEELGQELEVVVLSATAAWLAAARGDHARAERMAALVLDDSRKHGMAAAQATWALGLVDLMRGDPQRALERLESVCEGSSGRDIMVRAVPDLVEAAVRVGDTDRARRVLPGLIDWATYTKSAVPRALLLRADALLDDDGDGDADRCFEESLATERCGPYDQARTRLVFGEWLRRHRRRTKAKEQLLKAHETFDRIGAHGWLPRVRAELTALGESAPGDADAGSIGGLTPQELQVVRRAAVGMSNREIAAELFLSPRTVGHHLYRAYPKLGVRRRAELGQLAL</sequence>
<dbReference type="InterPro" id="IPR027417">
    <property type="entry name" value="P-loop_NTPase"/>
</dbReference>
<accession>A0A1Q8CST5</accession>
<dbReference type="Gene3D" id="1.10.10.10">
    <property type="entry name" value="Winged helix-like DNA-binding domain superfamily/Winged helix DNA-binding domain"/>
    <property type="match status" value="1"/>
</dbReference>
<dbReference type="CDD" id="cd06170">
    <property type="entry name" value="LuxR_C_like"/>
    <property type="match status" value="1"/>
</dbReference>
<dbReference type="EMBL" id="MSIE01000017">
    <property type="protein sequence ID" value="OLF17432.1"/>
    <property type="molecule type" value="Genomic_DNA"/>
</dbReference>
<dbReference type="InterPro" id="IPR041664">
    <property type="entry name" value="AAA_16"/>
</dbReference>
<keyword evidence="1" id="KW-0547">Nucleotide-binding</keyword>
<name>A0A1Q8CST5_9PSEU</name>
<dbReference type="SMART" id="SM00421">
    <property type="entry name" value="HTH_LUXR"/>
    <property type="match status" value="1"/>
</dbReference>
<dbReference type="SUPFAM" id="SSF52540">
    <property type="entry name" value="P-loop containing nucleoside triphosphate hydrolases"/>
    <property type="match status" value="1"/>
</dbReference>
<organism evidence="4 5">
    <name type="scientific">Actinophytocola xanthii</name>
    <dbReference type="NCBI Taxonomy" id="1912961"/>
    <lineage>
        <taxon>Bacteria</taxon>
        <taxon>Bacillati</taxon>
        <taxon>Actinomycetota</taxon>
        <taxon>Actinomycetes</taxon>
        <taxon>Pseudonocardiales</taxon>
        <taxon>Pseudonocardiaceae</taxon>
    </lineage>
</organism>
<dbReference type="PRINTS" id="PR00038">
    <property type="entry name" value="HTHLUXR"/>
</dbReference>
<dbReference type="GO" id="GO:0006355">
    <property type="term" value="P:regulation of DNA-templated transcription"/>
    <property type="evidence" value="ECO:0007669"/>
    <property type="project" value="InterPro"/>
</dbReference>
<protein>
    <recommendedName>
        <fullName evidence="3">HTH luxR-type domain-containing protein</fullName>
    </recommendedName>
</protein>
<evidence type="ECO:0000256" key="2">
    <source>
        <dbReference type="ARBA" id="ARBA00022840"/>
    </source>
</evidence>
<dbReference type="SUPFAM" id="SSF46894">
    <property type="entry name" value="C-terminal effector domain of the bipartite response regulators"/>
    <property type="match status" value="1"/>
</dbReference>
<proteinExistence type="predicted"/>
<dbReference type="AlphaFoldDB" id="A0A1Q8CST5"/>
<evidence type="ECO:0000256" key="1">
    <source>
        <dbReference type="ARBA" id="ARBA00022741"/>
    </source>
</evidence>
<dbReference type="PROSITE" id="PS50043">
    <property type="entry name" value="HTH_LUXR_2"/>
    <property type="match status" value="1"/>
</dbReference>
<evidence type="ECO:0000313" key="5">
    <source>
        <dbReference type="Proteomes" id="UP000185596"/>
    </source>
</evidence>
<keyword evidence="2" id="KW-0067">ATP-binding</keyword>
<dbReference type="PANTHER" id="PTHR16305">
    <property type="entry name" value="TESTICULAR SOLUBLE ADENYLYL CYCLASE"/>
    <property type="match status" value="1"/>
</dbReference>
<dbReference type="Pfam" id="PF00196">
    <property type="entry name" value="GerE"/>
    <property type="match status" value="1"/>
</dbReference>
<dbReference type="GO" id="GO:0005737">
    <property type="term" value="C:cytoplasm"/>
    <property type="evidence" value="ECO:0007669"/>
    <property type="project" value="TreeGrafter"/>
</dbReference>
<gene>
    <name evidence="4" type="ORF">BU204_11690</name>
</gene>
<dbReference type="InterPro" id="IPR036388">
    <property type="entry name" value="WH-like_DNA-bd_sf"/>
</dbReference>